<gene>
    <name evidence="3" type="ordered locus">Metme_1314</name>
</gene>
<keyword evidence="4" id="KW-1185">Reference proteome</keyword>
<sequence>MNLKNTLVTSCLALACISSSANAASVLGISWDPDSLIDFTASATQWESQPLGVIGETLTGYGAFTSFQGQTIAQYGGTNELTFVFTATLAAVDLTNPTKPVLTYTPGHVDVWVTPVATYAPLALTAADLASQTLANATGTAASLFLSLDFNGDLTGSATNLFTSAQNGTGVGALDAVGGAALANFDTNTIDLGGGNFADLNFSSSFNIAPGTPGTNSPIGYPITGTLLVTGNTVNVPEPATLTLLGLGMLGFGFTRNKKA</sequence>
<reference key="2">
    <citation type="submission" date="2011-05" db="EMBL/GenBank/DDBJ databases">
        <title>Complete genome sequence of the aerobic marine methanotroph Methylomonas methanica MC09.</title>
        <authorList>
            <person name="Boden R."/>
            <person name="Cunliffe M."/>
            <person name="Scanlan J."/>
            <person name="Moussard H."/>
            <person name="Kits K.D."/>
            <person name="Klotz M."/>
            <person name="Jetten M."/>
            <person name="Vuilleumier S."/>
            <person name="Han J."/>
            <person name="Peters L."/>
            <person name="Mikhailova N."/>
            <person name="Teshima H."/>
            <person name="Tapia R."/>
            <person name="Kyrpides N."/>
            <person name="Ivanova N."/>
            <person name="Pagani I."/>
            <person name="Cheng J.-F."/>
            <person name="Goodwin L."/>
            <person name="Han C."/>
            <person name="Hauser L."/>
            <person name="Land M."/>
            <person name="Lapidus A."/>
            <person name="Lucas S."/>
            <person name="Pitluck S."/>
            <person name="Woyke T."/>
            <person name="Stein L.Y."/>
            <person name="Murrell C."/>
        </authorList>
    </citation>
    <scope>NUCLEOTIDE SEQUENCE</scope>
    <source>
        <strain>MC09</strain>
    </source>
</reference>
<feature type="domain" description="Ice-binding protein C-terminal" evidence="2">
    <location>
        <begin position="236"/>
        <end position="256"/>
    </location>
</feature>
<protein>
    <submittedName>
        <fullName evidence="3">PEP motif putative anchor domain protein</fullName>
    </submittedName>
</protein>
<proteinExistence type="predicted"/>
<dbReference type="AlphaFoldDB" id="F9ZY09"/>
<evidence type="ECO:0000313" key="3">
    <source>
        <dbReference type="EMBL" id="AEF99739.1"/>
    </source>
</evidence>
<dbReference type="HOGENOM" id="CLU_1068780_0_0_6"/>
<dbReference type="InterPro" id="IPR013424">
    <property type="entry name" value="Ice-binding_C"/>
</dbReference>
<evidence type="ECO:0000313" key="4">
    <source>
        <dbReference type="Proteomes" id="UP000008888"/>
    </source>
</evidence>
<reference evidence="4" key="3">
    <citation type="submission" date="2011-05" db="EMBL/GenBank/DDBJ databases">
        <title>Complete sequence of Methylomonas methanica MC09.</title>
        <authorList>
            <consortium name="US DOE Joint Genome Institute"/>
            <person name="Lucas S."/>
            <person name="Han J."/>
            <person name="Lapidus A."/>
            <person name="Cheng J.-F."/>
            <person name="Goodwin L."/>
            <person name="Pitluck S."/>
            <person name="Peters L."/>
            <person name="Mikhailova N."/>
            <person name="Teshima H."/>
            <person name="Han C."/>
            <person name="Tapia R."/>
            <person name="Land M."/>
            <person name="Hauser L."/>
            <person name="Kyrpides N."/>
            <person name="Ivanova N."/>
            <person name="Pagani I."/>
            <person name="Stein L."/>
            <person name="Woyke T."/>
        </authorList>
    </citation>
    <scope>NUCLEOTIDE SEQUENCE [LARGE SCALE GENOMIC DNA]</scope>
    <source>
        <strain evidence="4">MC09</strain>
    </source>
</reference>
<feature type="chain" id="PRO_5003392397" evidence="1">
    <location>
        <begin position="24"/>
        <end position="260"/>
    </location>
</feature>
<organism evidence="3 4">
    <name type="scientific">Methylomonas methanica (strain DSM 25384 / MC09)</name>
    <dbReference type="NCBI Taxonomy" id="857087"/>
    <lineage>
        <taxon>Bacteria</taxon>
        <taxon>Pseudomonadati</taxon>
        <taxon>Pseudomonadota</taxon>
        <taxon>Gammaproteobacteria</taxon>
        <taxon>Methylococcales</taxon>
        <taxon>Methylococcaceae</taxon>
        <taxon>Methylomonas</taxon>
    </lineage>
</organism>
<evidence type="ECO:0000256" key="1">
    <source>
        <dbReference type="SAM" id="SignalP"/>
    </source>
</evidence>
<dbReference type="Proteomes" id="UP000008888">
    <property type="component" value="Chromosome"/>
</dbReference>
<feature type="signal peptide" evidence="1">
    <location>
        <begin position="1"/>
        <end position="23"/>
    </location>
</feature>
<dbReference type="KEGG" id="mmt:Metme_1314"/>
<dbReference type="EMBL" id="CP002738">
    <property type="protein sequence ID" value="AEF99739.1"/>
    <property type="molecule type" value="Genomic_DNA"/>
</dbReference>
<dbReference type="Pfam" id="PF07589">
    <property type="entry name" value="PEP-CTERM"/>
    <property type="match status" value="1"/>
</dbReference>
<dbReference type="RefSeq" id="WP_013818000.1">
    <property type="nucleotide sequence ID" value="NC_015572.1"/>
</dbReference>
<dbReference type="PROSITE" id="PS51257">
    <property type="entry name" value="PROKAR_LIPOPROTEIN"/>
    <property type="match status" value="1"/>
</dbReference>
<dbReference type="NCBIfam" id="TIGR02595">
    <property type="entry name" value="PEP_CTERM"/>
    <property type="match status" value="1"/>
</dbReference>
<evidence type="ECO:0000259" key="2">
    <source>
        <dbReference type="Pfam" id="PF07589"/>
    </source>
</evidence>
<name>F9ZY09_METMM</name>
<reference evidence="3 4" key="1">
    <citation type="journal article" date="2011" name="J. Bacteriol.">
        <title>Complete Genome Sequence of the Aerobic Marine Methanotroph Methylomonas methanica MC09.</title>
        <authorList>
            <person name="Boden R."/>
            <person name="Cunliffe M."/>
            <person name="Scanlan J."/>
            <person name="Moussard H."/>
            <person name="Kits K.D."/>
            <person name="Klotz M.G."/>
            <person name="Jetten M.S."/>
            <person name="Vuilleumier S."/>
            <person name="Han J."/>
            <person name="Peters L."/>
            <person name="Mikhailova N."/>
            <person name="Teshima H."/>
            <person name="Tapia R."/>
            <person name="Kyrpides N."/>
            <person name="Ivanova N."/>
            <person name="Pagani I."/>
            <person name="Cheng J.F."/>
            <person name="Goodwin L."/>
            <person name="Han C."/>
            <person name="Hauser L."/>
            <person name="Land M.L."/>
            <person name="Lapidus A."/>
            <person name="Lucas S."/>
            <person name="Pitluck S."/>
            <person name="Woyke T."/>
            <person name="Stein L."/>
            <person name="Murrell J.C."/>
        </authorList>
    </citation>
    <scope>NUCLEOTIDE SEQUENCE [LARGE SCALE GENOMIC DNA]</scope>
    <source>
        <strain evidence="3 4">MC09</strain>
    </source>
</reference>
<keyword evidence="1" id="KW-0732">Signal</keyword>
<accession>F9ZY09</accession>